<name>A0A426XTL2_ENSVE</name>
<dbReference type="InterPro" id="IPR037489">
    <property type="entry name" value="RAD52-like"/>
</dbReference>
<dbReference type="AlphaFoldDB" id="A0A426XTL2"/>
<evidence type="ECO:0000313" key="2">
    <source>
        <dbReference type="Proteomes" id="UP000287651"/>
    </source>
</evidence>
<dbReference type="GO" id="GO:0003677">
    <property type="term" value="F:DNA binding"/>
    <property type="evidence" value="ECO:0007669"/>
    <property type="project" value="InterPro"/>
</dbReference>
<evidence type="ECO:0000313" key="1">
    <source>
        <dbReference type="EMBL" id="RRT42799.1"/>
    </source>
</evidence>
<dbReference type="PANTHER" id="PTHR34050:SF1">
    <property type="entry name" value="DNA REPAIR RAD52-LIKE PROTEIN 1, MITOCHONDRIAL"/>
    <property type="match status" value="1"/>
</dbReference>
<proteinExistence type="predicted"/>
<protein>
    <submittedName>
        <fullName evidence="1">Uncharacterized protein</fullName>
    </submittedName>
</protein>
<dbReference type="Proteomes" id="UP000287651">
    <property type="component" value="Unassembled WGS sequence"/>
</dbReference>
<gene>
    <name evidence="1" type="ORF">B296_00053467</name>
</gene>
<accession>A0A426XTL2</accession>
<reference evidence="1 2" key="1">
    <citation type="journal article" date="2014" name="Agronomy (Basel)">
        <title>A Draft Genome Sequence for Ensete ventricosum, the Drought-Tolerant Tree Against Hunger.</title>
        <authorList>
            <person name="Harrison J."/>
            <person name="Moore K.A."/>
            <person name="Paszkiewicz K."/>
            <person name="Jones T."/>
            <person name="Grant M."/>
            <person name="Ambacheew D."/>
            <person name="Muzemil S."/>
            <person name="Studholme D.J."/>
        </authorList>
    </citation>
    <scope>NUCLEOTIDE SEQUENCE [LARGE SCALE GENOMIC DNA]</scope>
</reference>
<sequence>MASFARNRFLHSRSYAAVAAKSSPPFQSAPAAAMVKEREEVPAPVIGRPLSDILRELNKKVPESLIRTRTDDGFTIRYIPWFALFPSSATYLMQLFWFDLAGHLIDILR</sequence>
<organism evidence="1 2">
    <name type="scientific">Ensete ventricosum</name>
    <name type="common">Abyssinian banana</name>
    <name type="synonym">Musa ensete</name>
    <dbReference type="NCBI Taxonomy" id="4639"/>
    <lineage>
        <taxon>Eukaryota</taxon>
        <taxon>Viridiplantae</taxon>
        <taxon>Streptophyta</taxon>
        <taxon>Embryophyta</taxon>
        <taxon>Tracheophyta</taxon>
        <taxon>Spermatophyta</taxon>
        <taxon>Magnoliopsida</taxon>
        <taxon>Liliopsida</taxon>
        <taxon>Zingiberales</taxon>
        <taxon>Musaceae</taxon>
        <taxon>Ensete</taxon>
    </lineage>
</organism>
<dbReference type="EMBL" id="AMZH03017574">
    <property type="protein sequence ID" value="RRT42799.1"/>
    <property type="molecule type" value="Genomic_DNA"/>
</dbReference>
<dbReference type="GO" id="GO:0000724">
    <property type="term" value="P:double-strand break repair via homologous recombination"/>
    <property type="evidence" value="ECO:0007669"/>
    <property type="project" value="InterPro"/>
</dbReference>
<comment type="caution">
    <text evidence="1">The sequence shown here is derived from an EMBL/GenBank/DDBJ whole genome shotgun (WGS) entry which is preliminary data.</text>
</comment>
<dbReference type="PANTHER" id="PTHR34050">
    <property type="entry name" value="DNA REPAIR RAD52-LIKE PROTEIN 2, CHLOROPLASTIC"/>
    <property type="match status" value="1"/>
</dbReference>